<gene>
    <name evidence="1" type="ORF">VHP8226_01187</name>
</gene>
<dbReference type="Pfam" id="PF12614">
    <property type="entry name" value="RRF_GI"/>
    <property type="match status" value="1"/>
</dbReference>
<dbReference type="EMBL" id="CAKLCM010000002">
    <property type="protein sequence ID" value="CAH0525659.1"/>
    <property type="molecule type" value="Genomic_DNA"/>
</dbReference>
<evidence type="ECO:0000313" key="2">
    <source>
        <dbReference type="Proteomes" id="UP000838160"/>
    </source>
</evidence>
<protein>
    <recommendedName>
        <fullName evidence="3">Ribosome recycling factor</fullName>
    </recommendedName>
</protein>
<organism evidence="1 2">
    <name type="scientific">Vibrio hippocampi</name>
    <dbReference type="NCBI Taxonomy" id="654686"/>
    <lineage>
        <taxon>Bacteria</taxon>
        <taxon>Pseudomonadati</taxon>
        <taxon>Pseudomonadota</taxon>
        <taxon>Gammaproteobacteria</taxon>
        <taxon>Vibrionales</taxon>
        <taxon>Vibrionaceae</taxon>
        <taxon>Vibrio</taxon>
    </lineage>
</organism>
<dbReference type="Proteomes" id="UP000838160">
    <property type="component" value="Unassembled WGS sequence"/>
</dbReference>
<evidence type="ECO:0008006" key="3">
    <source>
        <dbReference type="Google" id="ProtNLM"/>
    </source>
</evidence>
<keyword evidence="2" id="KW-1185">Reference proteome</keyword>
<dbReference type="RefSeq" id="WP_237484172.1">
    <property type="nucleotide sequence ID" value="NZ_CAKLCM010000002.1"/>
</dbReference>
<name>A0ABM8ZH00_9VIBR</name>
<reference evidence="1" key="1">
    <citation type="submission" date="2021-12" db="EMBL/GenBank/DDBJ databases">
        <authorList>
            <person name="Rodrigo-Torres L."/>
            <person name="Arahal R. D."/>
            <person name="Lucena T."/>
        </authorList>
    </citation>
    <scope>NUCLEOTIDE SEQUENCE</scope>
    <source>
        <strain evidence="1">CECT 8226</strain>
    </source>
</reference>
<evidence type="ECO:0000313" key="1">
    <source>
        <dbReference type="EMBL" id="CAH0525659.1"/>
    </source>
</evidence>
<accession>A0ABM8ZH00</accession>
<sequence>METERLLIQLNSFVHRVDNKAEIIQLAAQHGCVLKRIRRSRHWQISGGLDQLRLFSSAITVPWISAKIEQACEPFKPAVTEILERNPDISVMELVQQSGCTVAEARAAIDEHEGF</sequence>
<comment type="caution">
    <text evidence="1">The sequence shown here is derived from an EMBL/GenBank/DDBJ whole genome shotgun (WGS) entry which is preliminary data.</text>
</comment>
<proteinExistence type="predicted"/>
<dbReference type="InterPro" id="IPR022253">
    <property type="entry name" value="Ribosome_recyc_fac_bac"/>
</dbReference>